<proteinExistence type="predicted"/>
<dbReference type="EMBL" id="AP026560">
    <property type="protein sequence ID" value="BDP42359.1"/>
    <property type="molecule type" value="Genomic_DNA"/>
</dbReference>
<accession>A0ABM8AFD2</accession>
<evidence type="ECO:0000313" key="2">
    <source>
        <dbReference type="Proteomes" id="UP001064971"/>
    </source>
</evidence>
<dbReference type="Proteomes" id="UP001064971">
    <property type="component" value="Chromosome"/>
</dbReference>
<organism evidence="1 2">
    <name type="scientific">Deinococcus aetherius</name>
    <dbReference type="NCBI Taxonomy" id="200252"/>
    <lineage>
        <taxon>Bacteria</taxon>
        <taxon>Thermotogati</taxon>
        <taxon>Deinococcota</taxon>
        <taxon>Deinococci</taxon>
        <taxon>Deinococcales</taxon>
        <taxon>Deinococcaceae</taxon>
        <taxon>Deinococcus</taxon>
    </lineage>
</organism>
<dbReference type="RefSeq" id="WP_264775056.1">
    <property type="nucleotide sequence ID" value="NZ_AP026560.1"/>
</dbReference>
<evidence type="ECO:0000313" key="1">
    <source>
        <dbReference type="EMBL" id="BDP42359.1"/>
    </source>
</evidence>
<sequence>MTRHRRARIPVETLLRAAHNAAERLTQLSRNPEVRREAANVAQAVTRLLVAIRRSGQGTKPPE</sequence>
<reference evidence="1" key="1">
    <citation type="submission" date="2022-07" db="EMBL/GenBank/DDBJ databases">
        <title>Complete Genome Sequence of the Radioresistant Bacterium Deinococcus aetherius ST0316, Isolated from the Air Dust collected in Lower Stratosphere above Japan.</title>
        <authorList>
            <person name="Satoh K."/>
            <person name="Hagiwara K."/>
            <person name="Katsumata K."/>
            <person name="Kubo A."/>
            <person name="Yokobori S."/>
            <person name="Yamagishi A."/>
            <person name="Oono Y."/>
            <person name="Narumi I."/>
        </authorList>
    </citation>
    <scope>NUCLEOTIDE SEQUENCE</scope>
    <source>
        <strain evidence="1">ST0316</strain>
    </source>
</reference>
<name>A0ABM8AFD2_9DEIO</name>
<gene>
    <name evidence="1" type="ORF">DAETH_23280</name>
</gene>
<protein>
    <submittedName>
        <fullName evidence="1">Uncharacterized protein</fullName>
    </submittedName>
</protein>
<keyword evidence="2" id="KW-1185">Reference proteome</keyword>